<dbReference type="RefSeq" id="WP_011522954.1">
    <property type="nucleotide sequence ID" value="NC_008009.1"/>
</dbReference>
<dbReference type="HOGENOM" id="CLU_086902_3_1_0"/>
<evidence type="ECO:0000256" key="1">
    <source>
        <dbReference type="ARBA" id="ARBA00010587"/>
    </source>
</evidence>
<dbReference type="Proteomes" id="UP000002432">
    <property type="component" value="Chromosome"/>
</dbReference>
<dbReference type="eggNOG" id="COG2703">
    <property type="taxonomic scope" value="Bacteria"/>
</dbReference>
<protein>
    <submittedName>
        <fullName evidence="5">Hemerythrin-like, metal-binding protein</fullName>
    </submittedName>
</protein>
<dbReference type="Gene3D" id="1.20.120.50">
    <property type="entry name" value="Hemerythrin-like"/>
    <property type="match status" value="1"/>
</dbReference>
<dbReference type="EMBL" id="CP000360">
    <property type="protein sequence ID" value="ABF41153.1"/>
    <property type="molecule type" value="Genomic_DNA"/>
</dbReference>
<evidence type="ECO:0000256" key="3">
    <source>
        <dbReference type="ARBA" id="ARBA00023004"/>
    </source>
</evidence>
<reference evidence="5 6" key="1">
    <citation type="journal article" date="2009" name="Appl. Environ. Microbiol.">
        <title>Three genomes from the phylum Acidobacteria provide insight into the lifestyles of these microorganisms in soils.</title>
        <authorList>
            <person name="Ward N.L."/>
            <person name="Challacombe J.F."/>
            <person name="Janssen P.H."/>
            <person name="Henrissat B."/>
            <person name="Coutinho P.M."/>
            <person name="Wu M."/>
            <person name="Xie G."/>
            <person name="Haft D.H."/>
            <person name="Sait M."/>
            <person name="Badger J."/>
            <person name="Barabote R.D."/>
            <person name="Bradley B."/>
            <person name="Brettin T.S."/>
            <person name="Brinkac L.M."/>
            <person name="Bruce D."/>
            <person name="Creasy T."/>
            <person name="Daugherty S.C."/>
            <person name="Davidsen T.M."/>
            <person name="DeBoy R.T."/>
            <person name="Detter J.C."/>
            <person name="Dodson R.J."/>
            <person name="Durkin A.S."/>
            <person name="Ganapathy A."/>
            <person name="Gwinn-Giglio M."/>
            <person name="Han C.S."/>
            <person name="Khouri H."/>
            <person name="Kiss H."/>
            <person name="Kothari S.P."/>
            <person name="Madupu R."/>
            <person name="Nelson K.E."/>
            <person name="Nelson W.C."/>
            <person name="Paulsen I."/>
            <person name="Penn K."/>
            <person name="Ren Q."/>
            <person name="Rosovitz M.J."/>
            <person name="Selengut J.D."/>
            <person name="Shrivastava S."/>
            <person name="Sullivan S.A."/>
            <person name="Tapia R."/>
            <person name="Thompson L.S."/>
            <person name="Watkins K.L."/>
            <person name="Yang Q."/>
            <person name="Yu C."/>
            <person name="Zafar N."/>
            <person name="Zhou L."/>
            <person name="Kuske C.R."/>
        </authorList>
    </citation>
    <scope>NUCLEOTIDE SEQUENCE [LARGE SCALE GENOMIC DNA]</scope>
    <source>
        <strain evidence="5 6">Ellin345</strain>
    </source>
</reference>
<evidence type="ECO:0000313" key="6">
    <source>
        <dbReference type="Proteomes" id="UP000002432"/>
    </source>
</evidence>
<keyword evidence="3" id="KW-0408">Iron</keyword>
<dbReference type="NCBIfam" id="TIGR02481">
    <property type="entry name" value="hemeryth_dom"/>
    <property type="match status" value="1"/>
</dbReference>
<dbReference type="GO" id="GO:0046872">
    <property type="term" value="F:metal ion binding"/>
    <property type="evidence" value="ECO:0007669"/>
    <property type="project" value="UniProtKB-KW"/>
</dbReference>
<dbReference type="AlphaFoldDB" id="Q1IPP7"/>
<feature type="domain" description="Hemerythrin-like" evidence="4">
    <location>
        <begin position="16"/>
        <end position="128"/>
    </location>
</feature>
<dbReference type="Pfam" id="PF01814">
    <property type="entry name" value="Hemerythrin"/>
    <property type="match status" value="1"/>
</dbReference>
<gene>
    <name evidence="5" type="ordered locus">Acid345_2152</name>
</gene>
<dbReference type="InterPro" id="IPR050669">
    <property type="entry name" value="Hemerythrin"/>
</dbReference>
<evidence type="ECO:0000259" key="4">
    <source>
        <dbReference type="Pfam" id="PF01814"/>
    </source>
</evidence>
<evidence type="ECO:0000256" key="2">
    <source>
        <dbReference type="ARBA" id="ARBA00022723"/>
    </source>
</evidence>
<proteinExistence type="inferred from homology"/>
<dbReference type="InterPro" id="IPR035938">
    <property type="entry name" value="Hemerythrin-like_sf"/>
</dbReference>
<dbReference type="STRING" id="204669.Acid345_2152"/>
<dbReference type="PANTHER" id="PTHR37164">
    <property type="entry name" value="BACTERIOHEMERYTHRIN"/>
    <property type="match status" value="1"/>
</dbReference>
<keyword evidence="6" id="KW-1185">Reference proteome</keyword>
<comment type="similarity">
    <text evidence="1">Belongs to the hemerythrin family.</text>
</comment>
<organism evidence="5 6">
    <name type="scientific">Koribacter versatilis (strain Ellin345)</name>
    <dbReference type="NCBI Taxonomy" id="204669"/>
    <lineage>
        <taxon>Bacteria</taxon>
        <taxon>Pseudomonadati</taxon>
        <taxon>Acidobacteriota</taxon>
        <taxon>Terriglobia</taxon>
        <taxon>Terriglobales</taxon>
        <taxon>Candidatus Korobacteraceae</taxon>
        <taxon>Candidatus Korobacter</taxon>
    </lineage>
</organism>
<dbReference type="InterPro" id="IPR012827">
    <property type="entry name" value="Hemerythrin_metal-bd"/>
</dbReference>
<evidence type="ECO:0000313" key="5">
    <source>
        <dbReference type="EMBL" id="ABF41153.1"/>
    </source>
</evidence>
<dbReference type="PANTHER" id="PTHR37164:SF1">
    <property type="entry name" value="BACTERIOHEMERYTHRIN"/>
    <property type="match status" value="1"/>
</dbReference>
<dbReference type="InterPro" id="IPR012312">
    <property type="entry name" value="Hemerythrin-like"/>
</dbReference>
<dbReference type="EnsemblBacteria" id="ABF41153">
    <property type="protein sequence ID" value="ABF41153"/>
    <property type="gene ID" value="Acid345_2152"/>
</dbReference>
<keyword evidence="2" id="KW-0479">Metal-binding</keyword>
<sequence length="142" mass="16790">MWAAFAKPEDFPNLGHEAIDDEHENIARLMNELHDAIHHRVALSEQRRLHHELETYVRVNNRSEEQMMETDSYPNRESHHKAHEAMYRKLYEYEKVLQAGREDASLQGLHALRELLIRHIAQEDSRVASWHRIHNISADSPD</sequence>
<dbReference type="KEGG" id="aba:Acid345_2152"/>
<accession>Q1IPP7</accession>
<name>Q1IPP7_KORVE</name>
<dbReference type="CDD" id="cd12107">
    <property type="entry name" value="Hemerythrin"/>
    <property type="match status" value="1"/>
</dbReference>
<dbReference type="SUPFAM" id="SSF47188">
    <property type="entry name" value="Hemerythrin-like"/>
    <property type="match status" value="1"/>
</dbReference>